<evidence type="ECO:0000313" key="4">
    <source>
        <dbReference type="Proteomes" id="UP000515733"/>
    </source>
</evidence>
<evidence type="ECO:0000256" key="2">
    <source>
        <dbReference type="SAM" id="MobiDB-lite"/>
    </source>
</evidence>
<feature type="coiled-coil region" evidence="1">
    <location>
        <begin position="390"/>
        <end position="454"/>
    </location>
</feature>
<evidence type="ECO:0008006" key="5">
    <source>
        <dbReference type="Google" id="ProtNLM"/>
    </source>
</evidence>
<dbReference type="OrthoDB" id="114754at2"/>
<evidence type="ECO:0000313" key="3">
    <source>
        <dbReference type="EMBL" id="CAB1370386.1"/>
    </source>
</evidence>
<keyword evidence="1" id="KW-0175">Coiled coil</keyword>
<evidence type="ECO:0000256" key="1">
    <source>
        <dbReference type="SAM" id="Coils"/>
    </source>
</evidence>
<protein>
    <recommendedName>
        <fullName evidence="5">J domain-containing protein</fullName>
    </recommendedName>
</protein>
<dbReference type="InterPro" id="IPR036869">
    <property type="entry name" value="J_dom_sf"/>
</dbReference>
<feature type="compositionally biased region" description="Basic and acidic residues" evidence="2">
    <location>
        <begin position="293"/>
        <end position="303"/>
    </location>
</feature>
<dbReference type="RefSeq" id="WP_145771822.1">
    <property type="nucleotide sequence ID" value="NZ_LR778301.1"/>
</dbReference>
<name>A0A6S6YCJ6_9PROT</name>
<keyword evidence="4" id="KW-1185">Reference proteome</keyword>
<feature type="coiled-coil region" evidence="1">
    <location>
        <begin position="213"/>
        <end position="247"/>
    </location>
</feature>
<dbReference type="Proteomes" id="UP000515733">
    <property type="component" value="Chromosome"/>
</dbReference>
<sequence length="460" mass="50907">MNPAADLAHQWWSRSAAAAAGGRVFTAPAPEQVIDVLAELCALALAENRPLLLVTPDDSLLADLSTALDIAIRPLCLVLPEADFVAPITLRASLALLKSRLTRCEEDAFGAAWDAQRSRVERLADDWRQALEWCASNDNRAPWPAALAHLFPVRVVTGRRALDFHQGRADSLLLLGAEHLPAEVQSLPGLRVIHLTMALGAVKFGALVVMDEEARLRAELDALTRNIAELELELATAQAELAEFTHRYHDLIGTRLVELDSLQARIATELAARAPASETARQEARQAGARAEGSQREQARYEESASDAPRHFRPSGGLKKLFRQVAQKIHPDRARSEEDRSWRTRLMAEANRAYRDNDEGTLREVLALWEEGRPGDDLARAAGGGLESQVERLQRRLADIQGELNRIFASRLYELLLATRMARRQHRDLLHEMAENLDRQIAAARQRLAGLQDEGMGPAG</sequence>
<organism evidence="3 4">
    <name type="scientific">Denitratisoma oestradiolicum</name>
    <dbReference type="NCBI Taxonomy" id="311182"/>
    <lineage>
        <taxon>Bacteria</taxon>
        <taxon>Pseudomonadati</taxon>
        <taxon>Pseudomonadota</taxon>
        <taxon>Betaproteobacteria</taxon>
        <taxon>Nitrosomonadales</taxon>
        <taxon>Sterolibacteriaceae</taxon>
        <taxon>Denitratisoma</taxon>
    </lineage>
</organism>
<accession>A0A6S6YCJ6</accession>
<dbReference type="KEGG" id="doe:DENOEST_3232"/>
<reference evidence="3 4" key="1">
    <citation type="submission" date="2020-03" db="EMBL/GenBank/DDBJ databases">
        <authorList>
            <consortium name="Genoscope - CEA"/>
            <person name="William W."/>
        </authorList>
    </citation>
    <scope>NUCLEOTIDE SEQUENCE [LARGE SCALE GENOMIC DNA]</scope>
    <source>
        <strain evidence="4">DSM 16959</strain>
    </source>
</reference>
<dbReference type="EMBL" id="LR778301">
    <property type="protein sequence ID" value="CAB1370386.1"/>
    <property type="molecule type" value="Genomic_DNA"/>
</dbReference>
<gene>
    <name evidence="3" type="ORF">DENOEST_3232</name>
</gene>
<dbReference type="SUPFAM" id="SSF46565">
    <property type="entry name" value="Chaperone J-domain"/>
    <property type="match status" value="1"/>
</dbReference>
<proteinExistence type="predicted"/>
<feature type="region of interest" description="Disordered" evidence="2">
    <location>
        <begin position="272"/>
        <end position="314"/>
    </location>
</feature>
<dbReference type="AlphaFoldDB" id="A0A6S6YCJ6"/>